<proteinExistence type="predicted"/>
<dbReference type="EMBL" id="KQ418004">
    <property type="protein sequence ID" value="KOF89328.1"/>
    <property type="molecule type" value="Genomic_DNA"/>
</dbReference>
<accession>A0A0L8HJ90</accession>
<protein>
    <submittedName>
        <fullName evidence="1">Uncharacterized protein</fullName>
    </submittedName>
</protein>
<organism evidence="1">
    <name type="scientific">Octopus bimaculoides</name>
    <name type="common">California two-spotted octopus</name>
    <dbReference type="NCBI Taxonomy" id="37653"/>
    <lineage>
        <taxon>Eukaryota</taxon>
        <taxon>Metazoa</taxon>
        <taxon>Spiralia</taxon>
        <taxon>Lophotrochozoa</taxon>
        <taxon>Mollusca</taxon>
        <taxon>Cephalopoda</taxon>
        <taxon>Coleoidea</taxon>
        <taxon>Octopodiformes</taxon>
        <taxon>Octopoda</taxon>
        <taxon>Incirrata</taxon>
        <taxon>Octopodidae</taxon>
        <taxon>Octopus</taxon>
    </lineage>
</organism>
<gene>
    <name evidence="1" type="ORF">OCBIM_22013247mg</name>
</gene>
<name>A0A0L8HJ90_OCTBM</name>
<evidence type="ECO:0000313" key="1">
    <source>
        <dbReference type="EMBL" id="KOF89328.1"/>
    </source>
</evidence>
<reference evidence="1" key="1">
    <citation type="submission" date="2015-07" db="EMBL/GenBank/DDBJ databases">
        <title>MeaNS - Measles Nucleotide Surveillance Program.</title>
        <authorList>
            <person name="Tran T."/>
            <person name="Druce J."/>
        </authorList>
    </citation>
    <scope>NUCLEOTIDE SEQUENCE</scope>
    <source>
        <strain evidence="1">UCB-OBI-ISO-001</strain>
        <tissue evidence="1">Gonad</tissue>
    </source>
</reference>
<dbReference type="AlphaFoldDB" id="A0A0L8HJ90"/>
<sequence>MCLTKLQATSPLVCMSVCVAAYPVESPPCLSVCLLPIYPSLRLYAISSFDPPVCRSVYHSLSLLVYSSIYLSNSESLYVSIHPPNLPVDPFACKSILFCLAMFLYPSAHLTISLPLCQSVCPPVIVYVLSSYFIHPSSSPSVCLFVCPLDYMFCLAIFISIHSFVRPSVHSSIHHVSGVTSS</sequence>